<dbReference type="OrthoDB" id="9811915at2"/>
<evidence type="ECO:0000259" key="1">
    <source>
        <dbReference type="Pfam" id="PF13649"/>
    </source>
</evidence>
<dbReference type="SUPFAM" id="SSF53335">
    <property type="entry name" value="S-adenosyl-L-methionine-dependent methyltransferases"/>
    <property type="match status" value="1"/>
</dbReference>
<dbReference type="Gene3D" id="3.40.50.150">
    <property type="entry name" value="Vaccinia Virus protein VP39"/>
    <property type="match status" value="1"/>
</dbReference>
<gene>
    <name evidence="2" type="ORF">EV695_0418</name>
</gene>
<comment type="caution">
    <text evidence="2">The sequence shown here is derived from an EMBL/GenBank/DDBJ whole genome shotgun (WGS) entry which is preliminary data.</text>
</comment>
<protein>
    <submittedName>
        <fullName evidence="2">Methyltransferase family protein</fullName>
    </submittedName>
</protein>
<feature type="domain" description="Methyltransferase" evidence="1">
    <location>
        <begin position="132"/>
        <end position="229"/>
    </location>
</feature>
<dbReference type="GO" id="GO:0008168">
    <property type="term" value="F:methyltransferase activity"/>
    <property type="evidence" value="ECO:0007669"/>
    <property type="project" value="UniProtKB-KW"/>
</dbReference>
<name>A0A4R1FCP6_9GAMM</name>
<organism evidence="2 3">
    <name type="scientific">Cocleimonas flava</name>
    <dbReference type="NCBI Taxonomy" id="634765"/>
    <lineage>
        <taxon>Bacteria</taxon>
        <taxon>Pseudomonadati</taxon>
        <taxon>Pseudomonadota</taxon>
        <taxon>Gammaproteobacteria</taxon>
        <taxon>Thiotrichales</taxon>
        <taxon>Thiotrichaceae</taxon>
        <taxon>Cocleimonas</taxon>
    </lineage>
</organism>
<sequence length="293" mass="34000">MEVAKYISELECIVKKGGPEKNDYQKLKTIASNLKNITLVEEAKLYNIFKPILDLNSIIGHTFMKPHGYAGDYELIDKIHLKHVSDDPFLQKWDCYYHEADSSTAVRNRKDYFIDLINEKRNLNKPSKNTHILNLGSGPCRDVNEFFLNNDKTGVYIDCVDMDAAAIDYASAVCDNFYQNINFINRNAFRLKPDRQYSLIWSSGLFDYFSDKLFVRLIHRMYEFIEEGGEMVIGNFSTSNPGKNEMEVYGNWYLNHRNEEMLIELALKAMIDRDKISVNSEATGVNLFLHLRK</sequence>
<keyword evidence="3" id="KW-1185">Reference proteome</keyword>
<dbReference type="EMBL" id="SMFQ01000002">
    <property type="protein sequence ID" value="TCJ88561.1"/>
    <property type="molecule type" value="Genomic_DNA"/>
</dbReference>
<dbReference type="GO" id="GO:0032259">
    <property type="term" value="P:methylation"/>
    <property type="evidence" value="ECO:0007669"/>
    <property type="project" value="UniProtKB-KW"/>
</dbReference>
<dbReference type="Pfam" id="PF13649">
    <property type="entry name" value="Methyltransf_25"/>
    <property type="match status" value="1"/>
</dbReference>
<dbReference type="Proteomes" id="UP000294887">
    <property type="component" value="Unassembled WGS sequence"/>
</dbReference>
<dbReference type="RefSeq" id="WP_131904250.1">
    <property type="nucleotide sequence ID" value="NZ_BAAAFU010000008.1"/>
</dbReference>
<dbReference type="InterPro" id="IPR041698">
    <property type="entry name" value="Methyltransf_25"/>
</dbReference>
<dbReference type="AlphaFoldDB" id="A0A4R1FCP6"/>
<reference evidence="2 3" key="1">
    <citation type="submission" date="2019-03" db="EMBL/GenBank/DDBJ databases">
        <title>Genomic Encyclopedia of Type Strains, Phase IV (KMG-IV): sequencing the most valuable type-strain genomes for metagenomic binning, comparative biology and taxonomic classification.</title>
        <authorList>
            <person name="Goeker M."/>
        </authorList>
    </citation>
    <scope>NUCLEOTIDE SEQUENCE [LARGE SCALE GENOMIC DNA]</scope>
    <source>
        <strain evidence="2 3">DSM 24830</strain>
    </source>
</reference>
<evidence type="ECO:0000313" key="3">
    <source>
        <dbReference type="Proteomes" id="UP000294887"/>
    </source>
</evidence>
<dbReference type="InterPro" id="IPR029063">
    <property type="entry name" value="SAM-dependent_MTases_sf"/>
</dbReference>
<accession>A0A4R1FCP6</accession>
<keyword evidence="2" id="KW-0489">Methyltransferase</keyword>
<proteinExistence type="predicted"/>
<evidence type="ECO:0000313" key="2">
    <source>
        <dbReference type="EMBL" id="TCJ88561.1"/>
    </source>
</evidence>
<keyword evidence="2" id="KW-0808">Transferase</keyword>